<dbReference type="OrthoDB" id="4127374at2"/>
<feature type="transmembrane region" description="Helical" evidence="6">
    <location>
        <begin position="167"/>
        <end position="187"/>
    </location>
</feature>
<keyword evidence="3 6" id="KW-0812">Transmembrane</keyword>
<dbReference type="HOGENOM" id="CLU_050028_0_1_11"/>
<dbReference type="AlphaFoldDB" id="I7LC73"/>
<dbReference type="Proteomes" id="UP000006078">
    <property type="component" value="Unassembled WGS sequence"/>
</dbReference>
<evidence type="ECO:0000256" key="2">
    <source>
        <dbReference type="ARBA" id="ARBA00022475"/>
    </source>
</evidence>
<evidence type="ECO:0000256" key="4">
    <source>
        <dbReference type="ARBA" id="ARBA00022989"/>
    </source>
</evidence>
<feature type="transmembrane region" description="Helical" evidence="6">
    <location>
        <begin position="207"/>
        <end position="234"/>
    </location>
</feature>
<keyword evidence="4 6" id="KW-1133">Transmembrane helix</keyword>
<evidence type="ECO:0000256" key="6">
    <source>
        <dbReference type="SAM" id="Phobius"/>
    </source>
</evidence>
<keyword evidence="5 6" id="KW-0472">Membrane</keyword>
<dbReference type="PANTHER" id="PTHR30213">
    <property type="entry name" value="INNER MEMBRANE PROTEIN YHJD"/>
    <property type="match status" value="1"/>
</dbReference>
<sequence length="360" mass="38534">MASVASASKDETDELGIERARKDEPGVIDRLRNRFEWLDHLMRMQQRYATHGGNQYSAGITYFSVLAVFPIVMLVFAGLGFVAAANEDTMEEIKDTITSSLDGELSEVVNQILQTAIDQRGTVAGIGAITALISGLGWMNHLRYGVSKMWALDPTDGSIVSRKLLDLVGLVGLILMAVLGFLVTAAGSSGLTLHLLALVGLDHVPGINTIVFLLAIAIGLTFNYLVIFSLLIFLPRTKVPRRSAAKAALIGAAAFEVIKQLGSLFASNALSNPAGATFGPIIGLMVVFYLIWRVLLYVSAWAATTKESLEQVQTPVPEPAVIRVRNDVAPENFSTKTSAGLGAALGAAVTALVAWLLRRK</sequence>
<gene>
    <name evidence="7" type="ORF">BN46_0976</name>
    <name evidence="8" type="ORF">HMPREF9719_01179</name>
</gene>
<evidence type="ECO:0000256" key="1">
    <source>
        <dbReference type="ARBA" id="ARBA00004651"/>
    </source>
</evidence>
<proteinExistence type="predicted"/>
<feature type="transmembrane region" description="Helical" evidence="6">
    <location>
        <begin position="269"/>
        <end position="292"/>
    </location>
</feature>
<reference evidence="7 10" key="1">
    <citation type="journal article" date="2012" name="J. Bacteriol.">
        <title>Draft Genome Sequence of Turicella otitidis ATCC 51513, Isolated from Middle Ear Fluid from a Child with Otitis Media.</title>
        <authorList>
            <person name="Brinkrolf K."/>
            <person name="Schneider J."/>
            <person name="Knecht M."/>
            <person name="Ruckert C."/>
            <person name="Tauch A."/>
        </authorList>
    </citation>
    <scope>NUCLEOTIDE SEQUENCE [LARGE SCALE GENOMIC DNA]</scope>
    <source>
        <strain evidence="7 10">ATCC 51513</strain>
    </source>
</reference>
<name>I7LC73_9CORY</name>
<protein>
    <submittedName>
        <fullName evidence="7">Inner membrane protein yhjD</fullName>
    </submittedName>
    <submittedName>
        <fullName evidence="8">YihY family protein</fullName>
    </submittedName>
</protein>
<accession>I7LC73</accession>
<dbReference type="RefSeq" id="WP_004601069.1">
    <property type="nucleotide sequence ID" value="NZ_HF541867.1"/>
</dbReference>
<dbReference type="eggNOG" id="COG1295">
    <property type="taxonomic scope" value="Bacteria"/>
</dbReference>
<organism evidence="7 10">
    <name type="scientific">Corynebacterium otitidis ATCC 51513</name>
    <dbReference type="NCBI Taxonomy" id="883169"/>
    <lineage>
        <taxon>Bacteria</taxon>
        <taxon>Bacillati</taxon>
        <taxon>Actinomycetota</taxon>
        <taxon>Actinomycetes</taxon>
        <taxon>Mycobacteriales</taxon>
        <taxon>Corynebacteriaceae</taxon>
        <taxon>Corynebacterium</taxon>
    </lineage>
</organism>
<evidence type="ECO:0000313" key="10">
    <source>
        <dbReference type="Proteomes" id="UP000011016"/>
    </source>
</evidence>
<dbReference type="PATRIC" id="fig|883169.3.peg.1138"/>
<dbReference type="Proteomes" id="UP000011016">
    <property type="component" value="Unassembled WGS sequence"/>
</dbReference>
<keyword evidence="2" id="KW-1003">Cell membrane</keyword>
<dbReference type="PANTHER" id="PTHR30213:SF1">
    <property type="entry name" value="INNER MEMBRANE PROTEIN YHJD"/>
    <property type="match status" value="1"/>
</dbReference>
<evidence type="ECO:0000313" key="9">
    <source>
        <dbReference type="Proteomes" id="UP000006078"/>
    </source>
</evidence>
<reference evidence="8 9" key="2">
    <citation type="submission" date="2012-08" db="EMBL/GenBank/DDBJ databases">
        <title>The Genome Sequence of Turicella otitidis ATCC 51513.</title>
        <authorList>
            <consortium name="The Broad Institute Genome Sequencing Platform"/>
            <person name="Earl A."/>
            <person name="Ward D."/>
            <person name="Feldgarden M."/>
            <person name="Gevers D."/>
            <person name="Huys G."/>
            <person name="Walker B."/>
            <person name="Young S.K."/>
            <person name="Zeng Q."/>
            <person name="Gargeya S."/>
            <person name="Fitzgerald M."/>
            <person name="Haas B."/>
            <person name="Abouelleil A."/>
            <person name="Alvarado L."/>
            <person name="Arachchi H.M."/>
            <person name="Berlin A.M."/>
            <person name="Chapman S.B."/>
            <person name="Goldberg J."/>
            <person name="Griggs A."/>
            <person name="Gujja S."/>
            <person name="Hansen M."/>
            <person name="Howarth C."/>
            <person name="Imamovic A."/>
            <person name="Larimer J."/>
            <person name="McCowen C."/>
            <person name="Montmayeur A."/>
            <person name="Murphy C."/>
            <person name="Neiman D."/>
            <person name="Pearson M."/>
            <person name="Priest M."/>
            <person name="Roberts A."/>
            <person name="Saif S."/>
            <person name="Shea T."/>
            <person name="Sisk P."/>
            <person name="Sykes S."/>
            <person name="Wortman J."/>
            <person name="Nusbaum C."/>
            <person name="Birren B."/>
        </authorList>
    </citation>
    <scope>NUCLEOTIDE SEQUENCE [LARGE SCALE GENOMIC DNA]</scope>
    <source>
        <strain evidence="8 9">ATCC 51513</strain>
    </source>
</reference>
<dbReference type="EMBL" id="AHAE01000053">
    <property type="protein sequence ID" value="EJZ81883.1"/>
    <property type="molecule type" value="Genomic_DNA"/>
</dbReference>
<evidence type="ECO:0000256" key="3">
    <source>
        <dbReference type="ARBA" id="ARBA00022692"/>
    </source>
</evidence>
<dbReference type="GO" id="GO:0005886">
    <property type="term" value="C:plasma membrane"/>
    <property type="evidence" value="ECO:0007669"/>
    <property type="project" value="UniProtKB-SubCell"/>
</dbReference>
<keyword evidence="9" id="KW-1185">Reference proteome</keyword>
<evidence type="ECO:0000313" key="7">
    <source>
        <dbReference type="EMBL" id="CCI83704.1"/>
    </source>
</evidence>
<comment type="caution">
    <text evidence="7">The sequence shown here is derived from an EMBL/GenBank/DDBJ whole genome shotgun (WGS) entry which is preliminary data.</text>
</comment>
<dbReference type="EMBL" id="CAJZ01000133">
    <property type="protein sequence ID" value="CCI83704.1"/>
    <property type="molecule type" value="Genomic_DNA"/>
</dbReference>
<evidence type="ECO:0000313" key="8">
    <source>
        <dbReference type="EMBL" id="EJZ81883.1"/>
    </source>
</evidence>
<feature type="transmembrane region" description="Helical" evidence="6">
    <location>
        <begin position="60"/>
        <end position="84"/>
    </location>
</feature>
<evidence type="ECO:0000256" key="5">
    <source>
        <dbReference type="ARBA" id="ARBA00023136"/>
    </source>
</evidence>
<comment type="subcellular location">
    <subcellularLocation>
        <location evidence="1">Cell membrane</location>
        <topology evidence="1">Multi-pass membrane protein</topology>
    </subcellularLocation>
</comment>
<dbReference type="Pfam" id="PF03631">
    <property type="entry name" value="Virul_fac_BrkB"/>
    <property type="match status" value="1"/>
</dbReference>
<dbReference type="STRING" id="29321.AAV33_06420"/>
<feature type="transmembrane region" description="Helical" evidence="6">
    <location>
        <begin position="339"/>
        <end position="357"/>
    </location>
</feature>
<dbReference type="InterPro" id="IPR017039">
    <property type="entry name" value="Virul_fac_BrkB"/>
</dbReference>